<accession>A0A9D4G5D9</accession>
<evidence type="ECO:0000313" key="3">
    <source>
        <dbReference type="Proteomes" id="UP000828390"/>
    </source>
</evidence>
<comment type="caution">
    <text evidence="2">The sequence shown here is derived from an EMBL/GenBank/DDBJ whole genome shotgun (WGS) entry which is preliminary data.</text>
</comment>
<reference evidence="2" key="1">
    <citation type="journal article" date="2019" name="bioRxiv">
        <title>The Genome of the Zebra Mussel, Dreissena polymorpha: A Resource for Invasive Species Research.</title>
        <authorList>
            <person name="McCartney M.A."/>
            <person name="Auch B."/>
            <person name="Kono T."/>
            <person name="Mallez S."/>
            <person name="Zhang Y."/>
            <person name="Obille A."/>
            <person name="Becker A."/>
            <person name="Abrahante J.E."/>
            <person name="Garbe J."/>
            <person name="Badalamenti J.P."/>
            <person name="Herman A."/>
            <person name="Mangelson H."/>
            <person name="Liachko I."/>
            <person name="Sullivan S."/>
            <person name="Sone E.D."/>
            <person name="Koren S."/>
            <person name="Silverstein K.A.T."/>
            <person name="Beckman K.B."/>
            <person name="Gohl D.M."/>
        </authorList>
    </citation>
    <scope>NUCLEOTIDE SEQUENCE</scope>
    <source>
        <strain evidence="2">Duluth1</strain>
        <tissue evidence="2">Whole animal</tissue>
    </source>
</reference>
<dbReference type="EMBL" id="JAIWYP010000006">
    <property type="protein sequence ID" value="KAH3810818.1"/>
    <property type="molecule type" value="Genomic_DNA"/>
</dbReference>
<evidence type="ECO:0000256" key="1">
    <source>
        <dbReference type="SAM" id="MobiDB-lite"/>
    </source>
</evidence>
<organism evidence="2 3">
    <name type="scientific">Dreissena polymorpha</name>
    <name type="common">Zebra mussel</name>
    <name type="synonym">Mytilus polymorpha</name>
    <dbReference type="NCBI Taxonomy" id="45954"/>
    <lineage>
        <taxon>Eukaryota</taxon>
        <taxon>Metazoa</taxon>
        <taxon>Spiralia</taxon>
        <taxon>Lophotrochozoa</taxon>
        <taxon>Mollusca</taxon>
        <taxon>Bivalvia</taxon>
        <taxon>Autobranchia</taxon>
        <taxon>Heteroconchia</taxon>
        <taxon>Euheterodonta</taxon>
        <taxon>Imparidentia</taxon>
        <taxon>Neoheterodontei</taxon>
        <taxon>Myida</taxon>
        <taxon>Dreissenoidea</taxon>
        <taxon>Dreissenidae</taxon>
        <taxon>Dreissena</taxon>
    </lineage>
</organism>
<keyword evidence="3" id="KW-1185">Reference proteome</keyword>
<dbReference type="Proteomes" id="UP000828390">
    <property type="component" value="Unassembled WGS sequence"/>
</dbReference>
<protein>
    <submittedName>
        <fullName evidence="2">Uncharacterized protein</fullName>
    </submittedName>
</protein>
<evidence type="ECO:0000313" key="2">
    <source>
        <dbReference type="EMBL" id="KAH3810818.1"/>
    </source>
</evidence>
<proteinExistence type="predicted"/>
<name>A0A9D4G5D9_DREPO</name>
<feature type="region of interest" description="Disordered" evidence="1">
    <location>
        <begin position="1"/>
        <end position="25"/>
    </location>
</feature>
<dbReference type="AlphaFoldDB" id="A0A9D4G5D9"/>
<sequence length="121" mass="13262">MGGEAEERKGRRRRNKKEKREAGDLQGGHGCIVERGAHCRVGMVVSWRGELTLQGGHGCIVERGAHCRVGMVVSWRGELTWQGGHGCIVERGAHSAGWTWLYRGEGSSHGSRISSFSISLH</sequence>
<reference evidence="2" key="2">
    <citation type="submission" date="2020-11" db="EMBL/GenBank/DDBJ databases">
        <authorList>
            <person name="McCartney M.A."/>
            <person name="Auch B."/>
            <person name="Kono T."/>
            <person name="Mallez S."/>
            <person name="Becker A."/>
            <person name="Gohl D.M."/>
            <person name="Silverstein K.A.T."/>
            <person name="Koren S."/>
            <person name="Bechman K.B."/>
            <person name="Herman A."/>
            <person name="Abrahante J.E."/>
            <person name="Garbe J."/>
        </authorList>
    </citation>
    <scope>NUCLEOTIDE SEQUENCE</scope>
    <source>
        <strain evidence="2">Duluth1</strain>
        <tissue evidence="2">Whole animal</tissue>
    </source>
</reference>
<gene>
    <name evidence="2" type="ORF">DPMN_139216</name>
</gene>